<dbReference type="RefSeq" id="XP_007832873.1">
    <property type="nucleotide sequence ID" value="XM_007834682.1"/>
</dbReference>
<dbReference type="Pfam" id="PF03435">
    <property type="entry name" value="Sacchrp_dh_NADP"/>
    <property type="match status" value="1"/>
</dbReference>
<dbReference type="PANTHER" id="PTHR43781:SF1">
    <property type="entry name" value="SACCHAROPINE DEHYDROGENASE"/>
    <property type="match status" value="1"/>
</dbReference>
<gene>
    <name evidence="2" type="ORF">PFICI_06101</name>
</gene>
<evidence type="ECO:0000259" key="1">
    <source>
        <dbReference type="Pfam" id="PF03435"/>
    </source>
</evidence>
<dbReference type="AlphaFoldDB" id="W3X514"/>
<dbReference type="PANTHER" id="PTHR43781">
    <property type="entry name" value="SACCHAROPINE DEHYDROGENASE"/>
    <property type="match status" value="1"/>
</dbReference>
<keyword evidence="3" id="KW-1185">Reference proteome</keyword>
<dbReference type="InterPro" id="IPR036291">
    <property type="entry name" value="NAD(P)-bd_dom_sf"/>
</dbReference>
<dbReference type="InParanoid" id="W3X514"/>
<evidence type="ECO:0000313" key="3">
    <source>
        <dbReference type="Proteomes" id="UP000030651"/>
    </source>
</evidence>
<evidence type="ECO:0000313" key="2">
    <source>
        <dbReference type="EMBL" id="ETS81099.1"/>
    </source>
</evidence>
<dbReference type="Gene3D" id="3.40.50.720">
    <property type="entry name" value="NAD(P)-binding Rossmann-like Domain"/>
    <property type="match status" value="1"/>
</dbReference>
<feature type="domain" description="Saccharopine dehydrogenase NADP binding" evidence="1">
    <location>
        <begin position="5"/>
        <end position="110"/>
    </location>
</feature>
<proteinExistence type="predicted"/>
<accession>W3X514</accession>
<dbReference type="SUPFAM" id="SSF51735">
    <property type="entry name" value="NAD(P)-binding Rossmann-fold domains"/>
    <property type="match status" value="1"/>
</dbReference>
<organism evidence="2 3">
    <name type="scientific">Pestalotiopsis fici (strain W106-1 / CGMCC3.15140)</name>
    <dbReference type="NCBI Taxonomy" id="1229662"/>
    <lineage>
        <taxon>Eukaryota</taxon>
        <taxon>Fungi</taxon>
        <taxon>Dikarya</taxon>
        <taxon>Ascomycota</taxon>
        <taxon>Pezizomycotina</taxon>
        <taxon>Sordariomycetes</taxon>
        <taxon>Xylariomycetidae</taxon>
        <taxon>Amphisphaeriales</taxon>
        <taxon>Sporocadaceae</taxon>
        <taxon>Pestalotiopsis</taxon>
    </lineage>
</organism>
<dbReference type="EMBL" id="KI912112">
    <property type="protein sequence ID" value="ETS81099.1"/>
    <property type="molecule type" value="Genomic_DNA"/>
</dbReference>
<dbReference type="eggNOG" id="KOG2733">
    <property type="taxonomic scope" value="Eukaryota"/>
</dbReference>
<reference evidence="3" key="1">
    <citation type="journal article" date="2015" name="BMC Genomics">
        <title>Genomic and transcriptomic analysis of the endophytic fungus Pestalotiopsis fici reveals its lifestyle and high potential for synthesis of natural products.</title>
        <authorList>
            <person name="Wang X."/>
            <person name="Zhang X."/>
            <person name="Liu L."/>
            <person name="Xiang M."/>
            <person name="Wang W."/>
            <person name="Sun X."/>
            <person name="Che Y."/>
            <person name="Guo L."/>
            <person name="Liu G."/>
            <person name="Guo L."/>
            <person name="Wang C."/>
            <person name="Yin W.B."/>
            <person name="Stadler M."/>
            <person name="Zhang X."/>
            <person name="Liu X."/>
        </authorList>
    </citation>
    <scope>NUCLEOTIDE SEQUENCE [LARGE SCALE GENOMIC DNA]</scope>
    <source>
        <strain evidence="3">W106-1 / CGMCC3.15140</strain>
    </source>
</reference>
<dbReference type="HOGENOM" id="CLU_046808_0_0_1"/>
<dbReference type="KEGG" id="pfy:PFICI_06101"/>
<name>W3X514_PESFW</name>
<dbReference type="InterPro" id="IPR005097">
    <property type="entry name" value="Sacchrp_dh_NADP-bd"/>
</dbReference>
<dbReference type="GeneID" id="19271114"/>
<dbReference type="OMA" id="TDCLAAH"/>
<sequence length="330" mass="35705">MASLLIYGATGYTGRLIVEYAKSIQLPFLIAGRNKEKAEAYANTANLACRVFDLDTPHDVDQGLKNMTVLLNCAGPFLYTAKPLIEACLRNGVHYLDTAAELDSYRLAQELDEEAVRRNVMMLPGCGGSVTMLGFLARHALGHVHGPQSIDIALHASGPMSKGSAISAKENMSTECLERASGILQQVDEATTAIFDFADGRGAVISHQFTLADVITLWKLTSVKNIRTFINVSGDPSPIPDLESLPDGPTHAQRQSNPYSAAILVTGDDETVIRAVLHTVNGYTFTALASVEAARRVLADEMKPGFQTSAGVFQSDFLECIPETRIEFQK</sequence>
<dbReference type="OrthoDB" id="10268090at2759"/>
<protein>
    <recommendedName>
        <fullName evidence="1">Saccharopine dehydrogenase NADP binding domain-containing protein</fullName>
    </recommendedName>
</protein>
<dbReference type="Proteomes" id="UP000030651">
    <property type="component" value="Unassembled WGS sequence"/>
</dbReference>